<gene>
    <name evidence="1" type="ORF">L0N08_18840</name>
</gene>
<dbReference type="Pfam" id="PF20063">
    <property type="entry name" value="DUF6462"/>
    <property type="match status" value="1"/>
</dbReference>
<dbReference type="EMBL" id="JAKNGE010000025">
    <property type="protein sequence ID" value="MCG4747488.1"/>
    <property type="molecule type" value="Genomic_DNA"/>
</dbReference>
<dbReference type="Proteomes" id="UP001299608">
    <property type="component" value="Unassembled WGS sequence"/>
</dbReference>
<proteinExistence type="predicted"/>
<dbReference type="Gene3D" id="3.90.105.50">
    <property type="match status" value="1"/>
</dbReference>
<name>A0AAW5C5T8_9FIRM</name>
<sequence length="64" mass="7416">MDEKTKKDCGLKAFFTVKELQEYTGLGKNSAYKLAHESGAIIRIGRRVLVYREKMMEYLEANLE</sequence>
<dbReference type="InterPro" id="IPR045591">
    <property type="entry name" value="DUF6462"/>
</dbReference>
<organism evidence="1 2">
    <name type="scientific">Enterocloster aldenensis</name>
    <dbReference type="NCBI Taxonomy" id="358742"/>
    <lineage>
        <taxon>Bacteria</taxon>
        <taxon>Bacillati</taxon>
        <taxon>Bacillota</taxon>
        <taxon>Clostridia</taxon>
        <taxon>Lachnospirales</taxon>
        <taxon>Lachnospiraceae</taxon>
        <taxon>Enterocloster</taxon>
    </lineage>
</organism>
<comment type="caution">
    <text evidence="1">The sequence shown here is derived from an EMBL/GenBank/DDBJ whole genome shotgun (WGS) entry which is preliminary data.</text>
</comment>
<dbReference type="RefSeq" id="WP_238053751.1">
    <property type="nucleotide sequence ID" value="NZ_JAKNGE010000025.1"/>
</dbReference>
<accession>A0AAW5C5T8</accession>
<evidence type="ECO:0000313" key="1">
    <source>
        <dbReference type="EMBL" id="MCG4747488.1"/>
    </source>
</evidence>
<evidence type="ECO:0000313" key="2">
    <source>
        <dbReference type="Proteomes" id="UP001299608"/>
    </source>
</evidence>
<dbReference type="InterPro" id="IPR038148">
    <property type="entry name" value="Tn1545/Tn916_Xis"/>
</dbReference>
<reference evidence="1" key="1">
    <citation type="submission" date="2022-01" db="EMBL/GenBank/DDBJ databases">
        <title>Collection of gut derived symbiotic bacterial strains cultured from healthy donors.</title>
        <authorList>
            <person name="Lin H."/>
            <person name="Kohout C."/>
            <person name="Waligurski E."/>
            <person name="Pamer E.G."/>
        </authorList>
    </citation>
    <scope>NUCLEOTIDE SEQUENCE</scope>
    <source>
        <strain evidence="1">DFI.6.55</strain>
    </source>
</reference>
<protein>
    <submittedName>
        <fullName evidence="1">DUF6462 family protein</fullName>
    </submittedName>
</protein>
<dbReference type="AlphaFoldDB" id="A0AAW5C5T8"/>